<comment type="caution">
    <text evidence="1">The sequence shown here is derived from an EMBL/GenBank/DDBJ whole genome shotgun (WGS) entry which is preliminary data.</text>
</comment>
<evidence type="ECO:0000313" key="1">
    <source>
        <dbReference type="EMBL" id="EAP75951.1"/>
    </source>
</evidence>
<dbReference type="Gene3D" id="3.90.1140.10">
    <property type="entry name" value="Cyclic phosphodiesterase"/>
    <property type="match status" value="1"/>
</dbReference>
<protein>
    <recommendedName>
        <fullName evidence="3">Phosphonate metabolism protein</fullName>
    </recommendedName>
</protein>
<dbReference type="InterPro" id="IPR009389">
    <property type="entry name" value="DUF1045"/>
</dbReference>
<gene>
    <name evidence="1" type="ORF">ISM_13835</name>
</gene>
<sequence length="249" mass="28112">MDRVAARVKAWIGAGRETCQNLPMTYRRYALYYTPAEAGWSHWATRWLGWDMTQGAPVAPPEGLDIDPHGWTDTPRRYGLHATLKPPFRLAQGEDFAQLTEAFQHYCDTTRPVEIGTPSLTRLGRFLALMPAPQPAALTDAAAGIVRAFDRFRAPASDDELARRRAAGLSPDQEANLTRWGYPYVMEGFRFHITLTEKLSRQDIEKAEEILTTHLLPLLPERLTLDALSLAGEDDMGRFHLIERRRLAG</sequence>
<accession>A3SNB1</accession>
<organism evidence="1 2">
    <name type="scientific">Roseovarius nubinhibens (strain ATCC BAA-591 / DSM 15170 / ISM)</name>
    <dbReference type="NCBI Taxonomy" id="89187"/>
    <lineage>
        <taxon>Bacteria</taxon>
        <taxon>Pseudomonadati</taxon>
        <taxon>Pseudomonadota</taxon>
        <taxon>Alphaproteobacteria</taxon>
        <taxon>Rhodobacterales</taxon>
        <taxon>Roseobacteraceae</taxon>
        <taxon>Roseovarius</taxon>
    </lineage>
</organism>
<dbReference type="AlphaFoldDB" id="A3SNB1"/>
<dbReference type="HOGENOM" id="CLU_074099_0_0_5"/>
<dbReference type="EMBL" id="AALY01000002">
    <property type="protein sequence ID" value="EAP75951.1"/>
    <property type="molecule type" value="Genomic_DNA"/>
</dbReference>
<dbReference type="eggNOG" id="COG3709">
    <property type="taxonomic scope" value="Bacteria"/>
</dbReference>
<dbReference type="Pfam" id="PF06299">
    <property type="entry name" value="DUF1045"/>
    <property type="match status" value="1"/>
</dbReference>
<dbReference type="PIRSF" id="PIRSF033328">
    <property type="entry name" value="Phest_Mll4975"/>
    <property type="match status" value="1"/>
</dbReference>
<keyword evidence="2" id="KW-1185">Reference proteome</keyword>
<evidence type="ECO:0008006" key="3">
    <source>
        <dbReference type="Google" id="ProtNLM"/>
    </source>
</evidence>
<reference evidence="1 2" key="1">
    <citation type="submission" date="2005-12" db="EMBL/GenBank/DDBJ databases">
        <authorList>
            <person name="Moran M.A."/>
            <person name="Ferriera S."/>
            <person name="Johnson J."/>
            <person name="Kravitz S."/>
            <person name="Halpern A."/>
            <person name="Remington K."/>
            <person name="Beeson K."/>
            <person name="Tran B."/>
            <person name="Rogers Y.-H."/>
            <person name="Friedman R."/>
            <person name="Venter J.C."/>
        </authorList>
    </citation>
    <scope>NUCLEOTIDE SEQUENCE [LARGE SCALE GENOMIC DNA]</scope>
    <source>
        <strain evidence="2">ATCC BAA-591 / DSM 15170 / ISM</strain>
    </source>
</reference>
<dbReference type="Proteomes" id="UP000005954">
    <property type="component" value="Unassembled WGS sequence"/>
</dbReference>
<name>A3SNB1_ROSNI</name>
<evidence type="ECO:0000313" key="2">
    <source>
        <dbReference type="Proteomes" id="UP000005954"/>
    </source>
</evidence>
<proteinExistence type="predicted"/>
<dbReference type="STRING" id="89187.ISM_13835"/>